<gene>
    <name evidence="1" type="ORF">CR62_16625</name>
</gene>
<comment type="caution">
    <text evidence="1">The sequence shown here is derived from an EMBL/GenBank/DDBJ whole genome shotgun (WGS) entry which is preliminary data.</text>
</comment>
<accession>A0ABR4UCA1</accession>
<dbReference type="EMBL" id="JGVP01000004">
    <property type="protein sequence ID" value="KFB89678.1"/>
    <property type="molecule type" value="Genomic_DNA"/>
</dbReference>
<proteinExistence type="predicted"/>
<reference evidence="1 2" key="1">
    <citation type="submission" date="2014-03" db="EMBL/GenBank/DDBJ databases">
        <title>Draft genome sequence of the Serratia grimesii strain a2.</title>
        <authorList>
            <person name="Toymentseva A."/>
            <person name="Kazakov S."/>
            <person name="Giliazeva A."/>
            <person name="Ismagilova R."/>
            <person name="Shah R."/>
            <person name="Sharipova M."/>
            <person name="Khaitlina S."/>
            <person name="Mardanova A."/>
        </authorList>
    </citation>
    <scope>NUCLEOTIDE SEQUENCE [LARGE SCALE GENOMIC DNA]</scope>
    <source>
        <strain evidence="1 2">A2</strain>
    </source>
</reference>
<keyword evidence="2" id="KW-1185">Reference proteome</keyword>
<dbReference type="Proteomes" id="UP000028721">
    <property type="component" value="Unassembled WGS sequence"/>
</dbReference>
<evidence type="ECO:0000313" key="2">
    <source>
        <dbReference type="Proteomes" id="UP000028721"/>
    </source>
</evidence>
<evidence type="ECO:0000313" key="1">
    <source>
        <dbReference type="EMBL" id="KFB89678.1"/>
    </source>
</evidence>
<organism evidence="1 2">
    <name type="scientific">Serratia grimesii</name>
    <dbReference type="NCBI Taxonomy" id="82995"/>
    <lineage>
        <taxon>Bacteria</taxon>
        <taxon>Pseudomonadati</taxon>
        <taxon>Pseudomonadota</taxon>
        <taxon>Gammaproteobacteria</taxon>
        <taxon>Enterobacterales</taxon>
        <taxon>Yersiniaceae</taxon>
        <taxon>Serratia</taxon>
    </lineage>
</organism>
<sequence length="60" mass="6985">MKKWIWHISRFWTFTPHGWALAVVWNVCEFMKIRMPHAEKAFGVIIGRKGKRVGGSDASK</sequence>
<name>A0ABR4UCA1_9GAMM</name>
<protein>
    <submittedName>
        <fullName evidence="1">Uncharacterized protein</fullName>
    </submittedName>
</protein>